<proteinExistence type="predicted"/>
<reference evidence="3" key="1">
    <citation type="journal article" date="2014" name="Science">
        <title>Nonhuman genetics. Genomic basis for the convergent evolution of electric organs.</title>
        <authorList>
            <person name="Gallant J.R."/>
            <person name="Traeger L.L."/>
            <person name="Volkening J.D."/>
            <person name="Moffett H."/>
            <person name="Chen P.H."/>
            <person name="Novina C.D."/>
            <person name="Phillips G.N.Jr."/>
            <person name="Anand R."/>
            <person name="Wells G.B."/>
            <person name="Pinch M."/>
            <person name="Guth R."/>
            <person name="Unguez G.A."/>
            <person name="Albert J.S."/>
            <person name="Zakon H.H."/>
            <person name="Samanta M.P."/>
            <person name="Sussman M.R."/>
        </authorList>
    </citation>
    <scope>NUCLEOTIDE SEQUENCE [LARGE SCALE GENOMIC DNA]</scope>
</reference>
<dbReference type="AlphaFoldDB" id="A0A4W4FFF6"/>
<evidence type="ECO:0000313" key="2">
    <source>
        <dbReference type="Ensembl" id="ENSEEEP00000022849.2"/>
    </source>
</evidence>
<dbReference type="SUPFAM" id="SSF57196">
    <property type="entry name" value="EGF/Laminin"/>
    <property type="match status" value="1"/>
</dbReference>
<gene>
    <name evidence="2" type="primary">FSHB</name>
</gene>
<evidence type="ECO:0000313" key="3">
    <source>
        <dbReference type="Proteomes" id="UP000314983"/>
    </source>
</evidence>
<sequence length="130" mass="14191">MWLCGLLWGCIEVAVLLLRLLLRIVTVFSVFSCSSGTCACKTGVYGPKCDDCHPGFFHFSNTGCQPCQCNGHSTYCHPQSGETSYISTYCHPQSGETSYISTYSCLTEPEGSTGMRAPWNISTPSINKPE</sequence>
<dbReference type="CDD" id="cd00055">
    <property type="entry name" value="EGF_Lam"/>
    <property type="match status" value="1"/>
</dbReference>
<dbReference type="Proteomes" id="UP000314983">
    <property type="component" value="Chromosome 18"/>
</dbReference>
<dbReference type="Gene3D" id="2.10.25.10">
    <property type="entry name" value="Laminin"/>
    <property type="match status" value="1"/>
</dbReference>
<name>A0A4W4FFF6_ELEEL</name>
<dbReference type="GeneTree" id="ENSGT01030000239596"/>
<dbReference type="Pfam" id="PF00053">
    <property type="entry name" value="EGF_laminin"/>
    <property type="match status" value="1"/>
</dbReference>
<reference evidence="2" key="4">
    <citation type="submission" date="2025-08" db="UniProtKB">
        <authorList>
            <consortium name="Ensembl"/>
        </authorList>
    </citation>
    <scope>IDENTIFICATION</scope>
</reference>
<dbReference type="PROSITE" id="PS01248">
    <property type="entry name" value="EGF_LAM_1"/>
    <property type="match status" value="1"/>
</dbReference>
<evidence type="ECO:0000259" key="1">
    <source>
        <dbReference type="PROSITE" id="PS01248"/>
    </source>
</evidence>
<reference evidence="2" key="3">
    <citation type="submission" date="2020-05" db="EMBL/GenBank/DDBJ databases">
        <title>Electrophorus electricus (electric eel) genome, fEleEle1, primary haplotype.</title>
        <authorList>
            <person name="Myers G."/>
            <person name="Meyer A."/>
            <person name="Fedrigo O."/>
            <person name="Formenti G."/>
            <person name="Rhie A."/>
            <person name="Tracey A."/>
            <person name="Sims Y."/>
            <person name="Jarvis E.D."/>
        </authorList>
    </citation>
    <scope>NUCLEOTIDE SEQUENCE [LARGE SCALE GENOMIC DNA]</scope>
</reference>
<feature type="domain" description="Laminin EGF-like" evidence="1">
    <location>
        <begin position="38"/>
        <end position="69"/>
    </location>
</feature>
<dbReference type="STRING" id="8005.ENSEEEP00000022849"/>
<keyword evidence="3" id="KW-1185">Reference proteome</keyword>
<dbReference type="InterPro" id="IPR002049">
    <property type="entry name" value="LE_dom"/>
</dbReference>
<reference evidence="2" key="5">
    <citation type="submission" date="2025-09" db="UniProtKB">
        <authorList>
            <consortium name="Ensembl"/>
        </authorList>
    </citation>
    <scope>IDENTIFICATION</scope>
</reference>
<reference evidence="3" key="2">
    <citation type="journal article" date="2017" name="Sci. Adv.">
        <title>A tail of two voltages: Proteomic comparison of the three electric organs of the electric eel.</title>
        <authorList>
            <person name="Traeger L.L."/>
            <person name="Sabat G."/>
            <person name="Barrett-Wilt G.A."/>
            <person name="Wells G.B."/>
            <person name="Sussman M.R."/>
        </authorList>
    </citation>
    <scope>NUCLEOTIDE SEQUENCE [LARGE SCALE GENOMIC DNA]</scope>
</reference>
<protein>
    <recommendedName>
        <fullName evidence="1">Laminin EGF-like domain-containing protein</fullName>
    </recommendedName>
</protein>
<organism evidence="2 3">
    <name type="scientific">Electrophorus electricus</name>
    <name type="common">Electric eel</name>
    <name type="synonym">Gymnotus electricus</name>
    <dbReference type="NCBI Taxonomy" id="8005"/>
    <lineage>
        <taxon>Eukaryota</taxon>
        <taxon>Metazoa</taxon>
        <taxon>Chordata</taxon>
        <taxon>Craniata</taxon>
        <taxon>Vertebrata</taxon>
        <taxon>Euteleostomi</taxon>
        <taxon>Actinopterygii</taxon>
        <taxon>Neopterygii</taxon>
        <taxon>Teleostei</taxon>
        <taxon>Ostariophysi</taxon>
        <taxon>Gymnotiformes</taxon>
        <taxon>Gymnotoidei</taxon>
        <taxon>Gymnotidae</taxon>
        <taxon>Electrophorus</taxon>
    </lineage>
</organism>
<dbReference type="Ensembl" id="ENSEEET00000023103.2">
    <property type="protein sequence ID" value="ENSEEEP00000022849.2"/>
    <property type="gene ID" value="ENSEEEG00000011086.2"/>
</dbReference>
<accession>A0A4W4FFF6</accession>